<comment type="caution">
    <text evidence="4">The sequence shown here is derived from an EMBL/GenBank/DDBJ whole genome shotgun (WGS) entry which is preliminary data.</text>
</comment>
<evidence type="ECO:0000256" key="1">
    <source>
        <dbReference type="ARBA" id="ARBA00006479"/>
    </source>
</evidence>
<comment type="similarity">
    <text evidence="1">Belongs to the ROK (NagC/XylR) family.</text>
</comment>
<accession>A0A7W6J779</accession>
<name>A0A7W6J779_9HYPH</name>
<keyword evidence="4" id="KW-0808">Transferase</keyword>
<dbReference type="RefSeq" id="WP_183367377.1">
    <property type="nucleotide sequence ID" value="NZ_JACIEZ010000007.1"/>
</dbReference>
<evidence type="ECO:0000313" key="4">
    <source>
        <dbReference type="EMBL" id="MBB4066090.1"/>
    </source>
</evidence>
<dbReference type="InterPro" id="IPR036388">
    <property type="entry name" value="WH-like_DNA-bd_sf"/>
</dbReference>
<dbReference type="EMBL" id="JACIEZ010000007">
    <property type="protein sequence ID" value="MBB4066090.1"/>
    <property type="molecule type" value="Genomic_DNA"/>
</dbReference>
<dbReference type="Gene3D" id="1.10.10.10">
    <property type="entry name" value="Winged helix-like DNA-binding domain superfamily/Winged helix DNA-binding domain"/>
    <property type="match status" value="1"/>
</dbReference>
<sequence>MKPVSGTNLEQARAHNRRVVIEAIRVHGPLSRAELARLSALTVQTVSNIVEDLVAARLLKAEEPRRLPRGQPITPYSLNPDGAYSIGLELERDHAGGVLTDLSGAIRARARRPALRPGPDEAIPLMAGLVEEMIERAGIDPQRLLGAGLAMAGRYQGEGVTSLSPVALPGWAGFPVATALSGRIGLPVLVENDASAAAIGERLHGVARGLGSFVYLWLGGGIGAGLVLDGQLYRGSRRNAGEIGHMTVVPGGKPCPCGKRGCLDRYVSLGAVHAHLGIGDPLSLDPAELDRRLEAGGEGIEAWLDEAVGPMRQVIDTFELAFDPETVVIGGAMPPGLLKRLAERLEPLPPPLDPKAERALPRVILGATGKDTAILGAAALPVFSQTNPQFDVLQKRAR</sequence>
<dbReference type="AlphaFoldDB" id="A0A7W6J779"/>
<dbReference type="InterPro" id="IPR036390">
    <property type="entry name" value="WH_DNA-bd_sf"/>
</dbReference>
<dbReference type="InterPro" id="IPR049874">
    <property type="entry name" value="ROK_cs"/>
</dbReference>
<evidence type="ECO:0000256" key="2">
    <source>
        <dbReference type="PROSITE-ProRule" id="PRU00473"/>
    </source>
</evidence>
<keyword evidence="2" id="KW-0472">Membrane</keyword>
<dbReference type="Proteomes" id="UP000528286">
    <property type="component" value="Unassembled WGS sequence"/>
</dbReference>
<dbReference type="GO" id="GO:0016301">
    <property type="term" value="F:kinase activity"/>
    <property type="evidence" value="ECO:0007669"/>
    <property type="project" value="UniProtKB-KW"/>
</dbReference>
<dbReference type="InterPro" id="IPR043129">
    <property type="entry name" value="ATPase_NBD"/>
</dbReference>
<dbReference type="Gene3D" id="3.30.420.40">
    <property type="match status" value="2"/>
</dbReference>
<keyword evidence="4" id="KW-0418">Kinase</keyword>
<dbReference type="InterPro" id="IPR006665">
    <property type="entry name" value="OmpA-like"/>
</dbReference>
<gene>
    <name evidence="4" type="ORF">GGR23_003303</name>
</gene>
<dbReference type="SUPFAM" id="SSF53067">
    <property type="entry name" value="Actin-like ATPase domain"/>
    <property type="match status" value="1"/>
</dbReference>
<proteinExistence type="inferred from homology"/>
<dbReference type="GO" id="GO:0016020">
    <property type="term" value="C:membrane"/>
    <property type="evidence" value="ECO:0007669"/>
    <property type="project" value="UniProtKB-UniRule"/>
</dbReference>
<evidence type="ECO:0000259" key="3">
    <source>
        <dbReference type="PROSITE" id="PS51123"/>
    </source>
</evidence>
<dbReference type="SUPFAM" id="SSF46785">
    <property type="entry name" value="Winged helix' DNA-binding domain"/>
    <property type="match status" value="1"/>
</dbReference>
<dbReference type="PROSITE" id="PS51123">
    <property type="entry name" value="OMPA_2"/>
    <property type="match status" value="1"/>
</dbReference>
<dbReference type="Pfam" id="PF00480">
    <property type="entry name" value="ROK"/>
    <property type="match status" value="1"/>
</dbReference>
<reference evidence="4 5" key="1">
    <citation type="submission" date="2020-08" db="EMBL/GenBank/DDBJ databases">
        <title>Genomic Encyclopedia of Type Strains, Phase IV (KMG-IV): sequencing the most valuable type-strain genomes for metagenomic binning, comparative biology and taxonomic classification.</title>
        <authorList>
            <person name="Goeker M."/>
        </authorList>
    </citation>
    <scope>NUCLEOTIDE SEQUENCE [LARGE SCALE GENOMIC DNA]</scope>
    <source>
        <strain evidence="4 5">DSM 29853</strain>
    </source>
</reference>
<feature type="domain" description="OmpA-like" evidence="3">
    <location>
        <begin position="1"/>
        <end position="27"/>
    </location>
</feature>
<dbReference type="InterPro" id="IPR000600">
    <property type="entry name" value="ROK"/>
</dbReference>
<dbReference type="PANTHER" id="PTHR18964">
    <property type="entry name" value="ROK (REPRESSOR, ORF, KINASE) FAMILY"/>
    <property type="match status" value="1"/>
</dbReference>
<organism evidence="4 5">
    <name type="scientific">Gellertiella hungarica</name>
    <dbReference type="NCBI Taxonomy" id="1572859"/>
    <lineage>
        <taxon>Bacteria</taxon>
        <taxon>Pseudomonadati</taxon>
        <taxon>Pseudomonadota</taxon>
        <taxon>Alphaproteobacteria</taxon>
        <taxon>Hyphomicrobiales</taxon>
        <taxon>Rhizobiaceae</taxon>
        <taxon>Gellertiella</taxon>
    </lineage>
</organism>
<dbReference type="PROSITE" id="PS01125">
    <property type="entry name" value="ROK"/>
    <property type="match status" value="1"/>
</dbReference>
<keyword evidence="5" id="KW-1185">Reference proteome</keyword>
<protein>
    <submittedName>
        <fullName evidence="4">Putative NBD/HSP70 family sugar kinase</fullName>
    </submittedName>
</protein>
<evidence type="ECO:0000313" key="5">
    <source>
        <dbReference type="Proteomes" id="UP000528286"/>
    </source>
</evidence>
<dbReference type="PANTHER" id="PTHR18964:SF149">
    <property type="entry name" value="BIFUNCTIONAL UDP-N-ACETYLGLUCOSAMINE 2-EPIMERASE_N-ACETYLMANNOSAMINE KINASE"/>
    <property type="match status" value="1"/>
</dbReference>